<keyword evidence="1" id="KW-0472">Membrane</keyword>
<feature type="domain" description="NodB homology" evidence="2">
    <location>
        <begin position="630"/>
        <end position="836"/>
    </location>
</feature>
<proteinExistence type="predicted"/>
<feature type="domain" description="NodB homology" evidence="2">
    <location>
        <begin position="77"/>
        <end position="289"/>
    </location>
</feature>
<dbReference type="GO" id="GO:0005975">
    <property type="term" value="P:carbohydrate metabolic process"/>
    <property type="evidence" value="ECO:0007669"/>
    <property type="project" value="InterPro"/>
</dbReference>
<dbReference type="Gene3D" id="3.20.20.370">
    <property type="entry name" value="Glycoside hydrolase/deacetylase"/>
    <property type="match status" value="3"/>
</dbReference>
<keyword evidence="1" id="KW-1133">Transmembrane helix</keyword>
<evidence type="ECO:0000313" key="3">
    <source>
        <dbReference type="EMBL" id="MPM00397.1"/>
    </source>
</evidence>
<name>A0A644WA62_9ZZZZ</name>
<evidence type="ECO:0000259" key="2">
    <source>
        <dbReference type="PROSITE" id="PS51677"/>
    </source>
</evidence>
<dbReference type="InterPro" id="IPR002509">
    <property type="entry name" value="NODB_dom"/>
</dbReference>
<feature type="transmembrane region" description="Helical" evidence="1">
    <location>
        <begin position="7"/>
        <end position="29"/>
    </location>
</feature>
<dbReference type="InterPro" id="IPR050248">
    <property type="entry name" value="Polysacc_deacetylase_ArnD"/>
</dbReference>
<sequence length="868" mass="95780">MTKKYKVIIGALVIVLVSIIGISLGYFFLHKTGTNYKNITDLTKEYDAKAEIAIAQKNLTESPNPAQIISKGIAGKKVIAVTIDGMGDKGTVEGLLDVLKKYNVKATFFLEGQNAILNPDITAEIKNSNNQIGSYGFVGISEAEKLPTQVVLADLCRARKALDITAGKAPDLVKLNKTKYTLPLLNIIKATGSRYAVTTGITIPQEKITDVAAANNFVQTLTSGSILTLQIGIPVDIKQEKGKADDRIAVDKQPGVLEAPKREKMPNAVEVMERICIALQLQKFATEFVSEFPTASQEKAKPVEIKQVLYSLLTKVEEVFALPVAYAAEGSGIEELKMIATTEPSVPFIFTGLQNDDSTYSVLDALDSIGGHGTFFVTDRELQNKSTVIREIHRRGNELAIALRSVPNKTYGDSVKEINTIRTTLLESYGVKTNLVKQSSGAVSEETKRAIADQGCLLIGYRVNVVQTRDKDATAVEQVLPKLFNKGIIALGRGWIVHIRMDYYTDSSLAAKMLLAVKHAKIDNVAYNSYNDISGINPNNDSAYAITTVGSILNDREHLYNFPVPEEAVPQNLRPEAGEDYLKKDGGVLSSMSKRYIGFKWVNEGDRIIGFSEPSVRRFDMTGLIHTKRPVVFFTFDDWGSDASINQLLYVLRKHKAHATFFILTHNVQDNPNLLRAIAEDGNDIGSHSYLHKPMAVRDKITNKQKPIQTKAEYIKDAETAYKILESVTGDVTYEGKPVLTRFFRPPTLAISKMGVEVIFSHGYQFIVAGFGSTEDYEVVSTEQLVNRIRDEVYAKDKVRKGAIVVMHMSDSAQYTAHALDAILTANERRSDDDPGKFIPAKLSDYLVEGYDQASPKKSLALESNRVE</sequence>
<keyword evidence="1" id="KW-0812">Transmembrane</keyword>
<evidence type="ECO:0000256" key="1">
    <source>
        <dbReference type="SAM" id="Phobius"/>
    </source>
</evidence>
<reference evidence="3" key="1">
    <citation type="submission" date="2019-08" db="EMBL/GenBank/DDBJ databases">
        <authorList>
            <person name="Kucharzyk K."/>
            <person name="Murdoch R.W."/>
            <person name="Higgins S."/>
            <person name="Loffler F."/>
        </authorList>
    </citation>
    <scope>NUCLEOTIDE SEQUENCE</scope>
</reference>
<dbReference type="PROSITE" id="PS51677">
    <property type="entry name" value="NODB"/>
    <property type="match status" value="2"/>
</dbReference>
<accession>A0A644WA62</accession>
<dbReference type="GO" id="GO:0016810">
    <property type="term" value="F:hydrolase activity, acting on carbon-nitrogen (but not peptide) bonds"/>
    <property type="evidence" value="ECO:0007669"/>
    <property type="project" value="InterPro"/>
</dbReference>
<dbReference type="CDD" id="cd10917">
    <property type="entry name" value="CE4_NodB_like_6s_7s"/>
    <property type="match status" value="2"/>
</dbReference>
<organism evidence="3">
    <name type="scientific">bioreactor metagenome</name>
    <dbReference type="NCBI Taxonomy" id="1076179"/>
    <lineage>
        <taxon>unclassified sequences</taxon>
        <taxon>metagenomes</taxon>
        <taxon>ecological metagenomes</taxon>
    </lineage>
</organism>
<protein>
    <recommendedName>
        <fullName evidence="2">NodB homology domain-containing protein</fullName>
    </recommendedName>
</protein>
<dbReference type="Pfam" id="PF01522">
    <property type="entry name" value="Polysacc_deac_1"/>
    <property type="match status" value="2"/>
</dbReference>
<comment type="caution">
    <text evidence="3">The sequence shown here is derived from an EMBL/GenBank/DDBJ whole genome shotgun (WGS) entry which is preliminary data.</text>
</comment>
<dbReference type="InterPro" id="IPR011330">
    <property type="entry name" value="Glyco_hydro/deAcase_b/a-brl"/>
</dbReference>
<dbReference type="EMBL" id="VSSQ01000728">
    <property type="protein sequence ID" value="MPM00397.1"/>
    <property type="molecule type" value="Genomic_DNA"/>
</dbReference>
<dbReference type="AlphaFoldDB" id="A0A644WA62"/>
<dbReference type="SUPFAM" id="SSF88713">
    <property type="entry name" value="Glycoside hydrolase/deacetylase"/>
    <property type="match status" value="3"/>
</dbReference>
<gene>
    <name evidence="3" type="ORF">SDC9_46621</name>
</gene>
<dbReference type="PANTHER" id="PTHR10587">
    <property type="entry name" value="GLYCOSYL TRANSFERASE-RELATED"/>
    <property type="match status" value="1"/>
</dbReference>